<dbReference type="InterPro" id="IPR018497">
    <property type="entry name" value="Peptidase_M13_C"/>
</dbReference>
<dbReference type="InterPro" id="IPR042089">
    <property type="entry name" value="Peptidase_M13_dom_2"/>
</dbReference>
<protein>
    <submittedName>
        <fullName evidence="13">Neprilysin-4 isoform X1</fullName>
    </submittedName>
</protein>
<sequence>MDTNHGTVSPYSIGSDNNLVPVKFRGTIFQQLHRIYSKITLALLIISTLFLVVLIVLSIVYAHPRFEICSSEECIRIAASFKESMNTSVNPCDNFYEYACGRWSREHPTPDSSSTNSWFSERTARVARTIRDLLQENTTVETPWAVVQAKNLYTSCLDVASLNSLGLWPLRNLLEELDLPEIPALFSGTPGNITSQLARLKKTLGKDVFFGLDVIPDPKNNSRNIILLGMPYTSSPLPRDVELDKRIQRIRTRKRAIEKDLPDEDEEGLMSVEQIYMTEIIREVTSNGTAKICNLNDTGYPNETEIARVVEQIYGMSEELYYLTHGDSNDTISEADFKYEDYMYVDDLQKITDDYIKDVNLSLTPRQIWRPFIEEVFKDIPGLDLTRKDKVLVEDLDYLKEIAVLISATDDEVLEASIWWVVLDIVAPHSSENLREAWDKYLLSIADIEVWQSRSLHCVNSVNHLMGMAVSWLFVDPKFHEKMGQKVVEMLEDIRAAFASLVQQADWMDAQTKSATLEKSKKMASAIGHPHWLFEEAELNEYYEGINMIEDAYLDNMLHIVKLRWKYVLESLHDENFANETYWATDPTDVNAFHTFQANQITVPAGILQFPFYELGLEALNYGAIGTVLGHELTHGFDNIGRQFDTSGNLRQWWSNETINEYTEKTQCFVDHYNTYYEEKVDDYIDGESTLDENIADNGGLREAVWAYRRWKARHGAEETLPGFTHLSSEQLLFLAFGHIWCESYTATALRWMLMDTHCPGHVRLVAVIRNSVEFSDAFKCPVGSNMNPEKKCHLW</sequence>
<keyword evidence="12" id="KW-1185">Reference proteome</keyword>
<evidence type="ECO:0000256" key="3">
    <source>
        <dbReference type="ARBA" id="ARBA00007357"/>
    </source>
</evidence>
<dbReference type="Gene3D" id="1.10.1380.10">
    <property type="entry name" value="Neutral endopeptidase , domain2"/>
    <property type="match status" value="1"/>
</dbReference>
<evidence type="ECO:0000256" key="7">
    <source>
        <dbReference type="ARBA" id="ARBA00022833"/>
    </source>
</evidence>
<accession>A0ABM3GHZ3</accession>
<dbReference type="SUPFAM" id="SSF55486">
    <property type="entry name" value="Metalloproteases ('zincins'), catalytic domain"/>
    <property type="match status" value="1"/>
</dbReference>
<organism evidence="12 13">
    <name type="scientific">Neodiprion lecontei</name>
    <name type="common">Redheaded pine sawfly</name>
    <dbReference type="NCBI Taxonomy" id="441921"/>
    <lineage>
        <taxon>Eukaryota</taxon>
        <taxon>Metazoa</taxon>
        <taxon>Ecdysozoa</taxon>
        <taxon>Arthropoda</taxon>
        <taxon>Hexapoda</taxon>
        <taxon>Insecta</taxon>
        <taxon>Pterygota</taxon>
        <taxon>Neoptera</taxon>
        <taxon>Endopterygota</taxon>
        <taxon>Hymenoptera</taxon>
        <taxon>Tenthredinoidea</taxon>
        <taxon>Diprionidae</taxon>
        <taxon>Diprioninae</taxon>
        <taxon>Neodiprion</taxon>
    </lineage>
</organism>
<proteinExistence type="inferred from homology"/>
<comment type="cofactor">
    <cofactor evidence="1">
        <name>Zn(2+)</name>
        <dbReference type="ChEBI" id="CHEBI:29105"/>
    </cofactor>
</comment>
<dbReference type="PROSITE" id="PS51885">
    <property type="entry name" value="NEPRILYSIN"/>
    <property type="match status" value="1"/>
</dbReference>
<name>A0ABM3GHZ3_NEOLC</name>
<feature type="transmembrane region" description="Helical" evidence="9">
    <location>
        <begin position="39"/>
        <end position="62"/>
    </location>
</feature>
<dbReference type="CDD" id="cd08662">
    <property type="entry name" value="M13"/>
    <property type="match status" value="1"/>
</dbReference>
<comment type="similarity">
    <text evidence="3">Belongs to the peptidase M13 family.</text>
</comment>
<dbReference type="GeneID" id="107216768"/>
<dbReference type="Gene3D" id="3.40.390.10">
    <property type="entry name" value="Collagenase (Catalytic Domain)"/>
    <property type="match status" value="1"/>
</dbReference>
<evidence type="ECO:0000256" key="1">
    <source>
        <dbReference type="ARBA" id="ARBA00001947"/>
    </source>
</evidence>
<dbReference type="Pfam" id="PF05649">
    <property type="entry name" value="Peptidase_M13_N"/>
    <property type="match status" value="1"/>
</dbReference>
<evidence type="ECO:0000259" key="11">
    <source>
        <dbReference type="Pfam" id="PF05649"/>
    </source>
</evidence>
<evidence type="ECO:0000256" key="9">
    <source>
        <dbReference type="SAM" id="Phobius"/>
    </source>
</evidence>
<feature type="domain" description="Peptidase M13 C-terminal" evidence="10">
    <location>
        <begin position="591"/>
        <end position="795"/>
    </location>
</feature>
<feature type="domain" description="Peptidase M13 N-terminal" evidence="11">
    <location>
        <begin position="91"/>
        <end position="530"/>
    </location>
</feature>
<keyword evidence="4" id="KW-0645">Protease</keyword>
<evidence type="ECO:0000256" key="2">
    <source>
        <dbReference type="ARBA" id="ARBA00004401"/>
    </source>
</evidence>
<dbReference type="InterPro" id="IPR024079">
    <property type="entry name" value="MetalloPept_cat_dom_sf"/>
</dbReference>
<dbReference type="RefSeq" id="XP_046599900.1">
    <property type="nucleotide sequence ID" value="XM_046743944.1"/>
</dbReference>
<keyword evidence="5" id="KW-0479">Metal-binding</keyword>
<dbReference type="PANTHER" id="PTHR11733:SF133">
    <property type="entry name" value="PHOSPHATE-REGULATING NEUTRAL ENDOPEPTIDASE PHEX"/>
    <property type="match status" value="1"/>
</dbReference>
<evidence type="ECO:0000259" key="10">
    <source>
        <dbReference type="Pfam" id="PF01431"/>
    </source>
</evidence>
<keyword evidence="9" id="KW-1133">Transmembrane helix</keyword>
<dbReference type="Proteomes" id="UP000829291">
    <property type="component" value="Chromosome 6"/>
</dbReference>
<dbReference type="PANTHER" id="PTHR11733">
    <property type="entry name" value="ZINC METALLOPROTEASE FAMILY M13 NEPRILYSIN-RELATED"/>
    <property type="match status" value="1"/>
</dbReference>
<evidence type="ECO:0000256" key="8">
    <source>
        <dbReference type="ARBA" id="ARBA00023049"/>
    </source>
</evidence>
<keyword evidence="8" id="KW-0482">Metalloprotease</keyword>
<dbReference type="PRINTS" id="PR00786">
    <property type="entry name" value="NEPRILYSIN"/>
</dbReference>
<evidence type="ECO:0000256" key="4">
    <source>
        <dbReference type="ARBA" id="ARBA00022670"/>
    </source>
</evidence>
<keyword evidence="6" id="KW-0378">Hydrolase</keyword>
<dbReference type="Pfam" id="PF01431">
    <property type="entry name" value="Peptidase_M13"/>
    <property type="match status" value="1"/>
</dbReference>
<keyword evidence="7" id="KW-0862">Zinc</keyword>
<evidence type="ECO:0000313" key="12">
    <source>
        <dbReference type="Proteomes" id="UP000829291"/>
    </source>
</evidence>
<dbReference type="InterPro" id="IPR008753">
    <property type="entry name" value="Peptidase_M13_N"/>
</dbReference>
<keyword evidence="9" id="KW-0472">Membrane</keyword>
<dbReference type="InterPro" id="IPR000718">
    <property type="entry name" value="Peptidase_M13"/>
</dbReference>
<evidence type="ECO:0000256" key="5">
    <source>
        <dbReference type="ARBA" id="ARBA00022723"/>
    </source>
</evidence>
<reference evidence="13" key="1">
    <citation type="submission" date="2025-08" db="UniProtKB">
        <authorList>
            <consortium name="RefSeq"/>
        </authorList>
    </citation>
    <scope>IDENTIFICATION</scope>
    <source>
        <tissue evidence="13">Thorax and Abdomen</tissue>
    </source>
</reference>
<evidence type="ECO:0000256" key="6">
    <source>
        <dbReference type="ARBA" id="ARBA00022801"/>
    </source>
</evidence>
<keyword evidence="9" id="KW-0812">Transmembrane</keyword>
<comment type="subcellular location">
    <subcellularLocation>
        <location evidence="2">Cell membrane</location>
        <topology evidence="2">Single-pass type II membrane protein</topology>
    </subcellularLocation>
</comment>
<gene>
    <name evidence="13" type="primary">LOC107216768</name>
</gene>
<evidence type="ECO:0000313" key="13">
    <source>
        <dbReference type="RefSeq" id="XP_046599900.1"/>
    </source>
</evidence>